<dbReference type="OrthoDB" id="6778620at2759"/>
<organism evidence="2 3">
    <name type="scientific">Brassicogethes aeneus</name>
    <name type="common">Rape pollen beetle</name>
    <name type="synonym">Meligethes aeneus</name>
    <dbReference type="NCBI Taxonomy" id="1431903"/>
    <lineage>
        <taxon>Eukaryota</taxon>
        <taxon>Metazoa</taxon>
        <taxon>Ecdysozoa</taxon>
        <taxon>Arthropoda</taxon>
        <taxon>Hexapoda</taxon>
        <taxon>Insecta</taxon>
        <taxon>Pterygota</taxon>
        <taxon>Neoptera</taxon>
        <taxon>Endopterygota</taxon>
        <taxon>Coleoptera</taxon>
        <taxon>Polyphaga</taxon>
        <taxon>Cucujiformia</taxon>
        <taxon>Nitidulidae</taxon>
        <taxon>Meligethinae</taxon>
        <taxon>Brassicogethes</taxon>
    </lineage>
</organism>
<keyword evidence="3" id="KW-1185">Reference proteome</keyword>
<sequence length="248" mass="28732">MSLWNTGSRIEKLVLPVFSEDELFLGNLESENGDYELINVSNNVLTETSMDVTNISGSDLKSEINHSKFIEKEVNRGKSEYLAFITYNKSINIQDSSNKKMERNEIESMEDDRNNNNDENENEQMEIIATKEMEENDTDPIILKNGIINIKKENEIKGKENEIEEQDFFSCKLSLDPDETVQIHTKKVKKEEEKNISFPKVKVLKSKNISFAKLGNEECELCEAYNIHNSEHTAESLRRLRDMLQLER</sequence>
<reference evidence="2" key="1">
    <citation type="submission" date="2021-12" db="EMBL/GenBank/DDBJ databases">
        <authorList>
            <person name="King R."/>
        </authorList>
    </citation>
    <scope>NUCLEOTIDE SEQUENCE</scope>
</reference>
<gene>
    <name evidence="2" type="ORF">MELIAE_LOCUS3661</name>
</gene>
<dbReference type="AlphaFoldDB" id="A0A9P0AXY3"/>
<dbReference type="Proteomes" id="UP001154078">
    <property type="component" value="Chromosome 2"/>
</dbReference>
<evidence type="ECO:0000313" key="3">
    <source>
        <dbReference type="Proteomes" id="UP001154078"/>
    </source>
</evidence>
<proteinExistence type="predicted"/>
<dbReference type="EMBL" id="OV121133">
    <property type="protein sequence ID" value="CAH0550955.1"/>
    <property type="molecule type" value="Genomic_DNA"/>
</dbReference>
<evidence type="ECO:0000313" key="2">
    <source>
        <dbReference type="EMBL" id="CAH0550955.1"/>
    </source>
</evidence>
<protein>
    <submittedName>
        <fullName evidence="2">Uncharacterized protein</fullName>
    </submittedName>
</protein>
<accession>A0A9P0AXY3</accession>
<feature type="region of interest" description="Disordered" evidence="1">
    <location>
        <begin position="96"/>
        <end position="120"/>
    </location>
</feature>
<feature type="compositionally biased region" description="Basic and acidic residues" evidence="1">
    <location>
        <begin position="97"/>
        <end position="116"/>
    </location>
</feature>
<evidence type="ECO:0000256" key="1">
    <source>
        <dbReference type="SAM" id="MobiDB-lite"/>
    </source>
</evidence>
<name>A0A9P0AXY3_BRAAE</name>